<dbReference type="Proteomes" id="UP000076577">
    <property type="component" value="Unassembled WGS sequence"/>
</dbReference>
<dbReference type="PATRIC" id="fig|989403.3.peg.3912"/>
<dbReference type="STRING" id="989403.SAMN05421798_11215"/>
<comment type="caution">
    <text evidence="1">The sequence shown here is derived from an EMBL/GenBank/DDBJ whole genome shotgun (WGS) entry which is preliminary data.</text>
</comment>
<gene>
    <name evidence="1" type="ORF">PsAD2_03618</name>
</gene>
<accession>A0A165VS56</accession>
<reference evidence="1 2" key="1">
    <citation type="journal article" date="2016" name="Front. Microbiol.">
        <title>Comparative Genomic Analysis Reveals a Diverse Repertoire of Genes Involved in Prokaryote-Eukaryote Interactions within the Pseudovibrio Genus.</title>
        <authorList>
            <person name="Romano S."/>
            <person name="Fernandez-Guerra A."/>
            <person name="Reen F.J."/>
            <person name="Glockner F.O."/>
            <person name="Crowley S.P."/>
            <person name="O'Sullivan O."/>
            <person name="Cotter P.D."/>
            <person name="Adams C."/>
            <person name="Dobson A.D."/>
            <person name="O'Gara F."/>
        </authorList>
    </citation>
    <scope>NUCLEOTIDE SEQUENCE [LARGE SCALE GENOMIC DNA]</scope>
    <source>
        <strain evidence="1 2">Ad2</strain>
    </source>
</reference>
<name>A0A165VS56_9HYPH</name>
<proteinExistence type="predicted"/>
<sequence>MAIIQKLTCAVRFYQAKFFSVKDLMGTLFKSQSGDVFILHLANLCDCRRRESIERGVFSRTAVMGGA</sequence>
<organism evidence="1 2">
    <name type="scientific">Pseudovibrio axinellae</name>
    <dbReference type="NCBI Taxonomy" id="989403"/>
    <lineage>
        <taxon>Bacteria</taxon>
        <taxon>Pseudomonadati</taxon>
        <taxon>Pseudomonadota</taxon>
        <taxon>Alphaproteobacteria</taxon>
        <taxon>Hyphomicrobiales</taxon>
        <taxon>Stappiaceae</taxon>
        <taxon>Pseudovibrio</taxon>
    </lineage>
</organism>
<protein>
    <submittedName>
        <fullName evidence="1">Uncharacterized protein</fullName>
    </submittedName>
</protein>
<evidence type="ECO:0000313" key="2">
    <source>
        <dbReference type="Proteomes" id="UP000076577"/>
    </source>
</evidence>
<dbReference type="AlphaFoldDB" id="A0A165VS56"/>
<evidence type="ECO:0000313" key="1">
    <source>
        <dbReference type="EMBL" id="KZL15362.1"/>
    </source>
</evidence>
<keyword evidence="2" id="KW-1185">Reference proteome</keyword>
<dbReference type="EMBL" id="LMCB01000074">
    <property type="protein sequence ID" value="KZL15362.1"/>
    <property type="molecule type" value="Genomic_DNA"/>
</dbReference>